<dbReference type="EMBL" id="CP022753">
    <property type="protein sequence ID" value="ASU84297.1"/>
    <property type="molecule type" value="Genomic_DNA"/>
</dbReference>
<accession>A0A223S859</accession>
<gene>
    <name evidence="1" type="ORF">CDO52_17175</name>
</gene>
<dbReference type="Proteomes" id="UP000215005">
    <property type="component" value="Chromosome"/>
</dbReference>
<dbReference type="KEGG" id="ngv:CDO52_17175"/>
<sequence length="142" mass="15559">MLLDCAGLNDDAFDYAVDKGYCEKAAEGGDSAPQDVRWGVCGYSHISIYNEGYGRARWEYGYGSIAGVVISHELTIRWTNADTEVSDSFWDNTKGIPSPAYHSEYSRSVGRGEVVTSLWGTTTLHWGGTCQVEVPTAYAKIT</sequence>
<evidence type="ECO:0000313" key="1">
    <source>
        <dbReference type="EMBL" id="ASU84297.1"/>
    </source>
</evidence>
<protein>
    <submittedName>
        <fullName evidence="1">Uncharacterized protein</fullName>
    </submittedName>
</protein>
<evidence type="ECO:0000313" key="2">
    <source>
        <dbReference type="Proteomes" id="UP000215005"/>
    </source>
</evidence>
<dbReference type="AlphaFoldDB" id="A0A223S859"/>
<name>A0A223S859_9ACTN</name>
<keyword evidence="2" id="KW-1185">Reference proteome</keyword>
<organism evidence="1 2">
    <name type="scientific">Nocardiopsis gilva YIM 90087</name>
    <dbReference type="NCBI Taxonomy" id="1235441"/>
    <lineage>
        <taxon>Bacteria</taxon>
        <taxon>Bacillati</taxon>
        <taxon>Actinomycetota</taxon>
        <taxon>Actinomycetes</taxon>
        <taxon>Streptosporangiales</taxon>
        <taxon>Nocardiopsidaceae</taxon>
        <taxon>Nocardiopsis</taxon>
    </lineage>
</organism>
<reference evidence="1 2" key="1">
    <citation type="submission" date="2017-08" db="EMBL/GenBank/DDBJ databases">
        <title>The complete genome sequence of Nocardiopsis gilva YIM 90087.</title>
        <authorList>
            <person name="Yin M."/>
            <person name="Tang S."/>
        </authorList>
    </citation>
    <scope>NUCLEOTIDE SEQUENCE [LARGE SCALE GENOMIC DNA]</scope>
    <source>
        <strain evidence="1 2">YIM 90087</strain>
    </source>
</reference>
<proteinExistence type="predicted"/>